<accession>A0A318ZDY1</accession>
<name>A0A318ZDY1_9EURO</name>
<evidence type="ECO:0000313" key="1">
    <source>
        <dbReference type="EMBL" id="PYH44494.1"/>
    </source>
</evidence>
<evidence type="ECO:0000313" key="2">
    <source>
        <dbReference type="Proteomes" id="UP000248349"/>
    </source>
</evidence>
<dbReference type="OrthoDB" id="6500128at2759"/>
<dbReference type="EMBL" id="KZ821237">
    <property type="protein sequence ID" value="PYH44494.1"/>
    <property type="molecule type" value="Genomic_DNA"/>
</dbReference>
<dbReference type="AlphaFoldDB" id="A0A318ZDY1"/>
<sequence length="127" mass="14232">MVRGAVDSMIYKRACSLSTRDADPAASVTLMSADIEQIVQAWQTMHDIWVTLWKLRWPSTSRRQLGVACVVPVAVAVDESFNADVLDVFDARIDERYSKCLGYKLRLDELRISQTFSQALGLEYGSG</sequence>
<keyword evidence="2" id="KW-1185">Reference proteome</keyword>
<dbReference type="STRING" id="1450539.A0A318ZDY1"/>
<reference evidence="1 2" key="1">
    <citation type="submission" date="2016-12" db="EMBL/GenBank/DDBJ databases">
        <title>The genomes of Aspergillus section Nigri reveals drivers in fungal speciation.</title>
        <authorList>
            <consortium name="DOE Joint Genome Institute"/>
            <person name="Vesth T.C."/>
            <person name="Nybo J."/>
            <person name="Theobald S."/>
            <person name="Brandl J."/>
            <person name="Frisvad J.C."/>
            <person name="Nielsen K.F."/>
            <person name="Lyhne E.K."/>
            <person name="Kogle M.E."/>
            <person name="Kuo A."/>
            <person name="Riley R."/>
            <person name="Clum A."/>
            <person name="Nolan M."/>
            <person name="Lipzen A."/>
            <person name="Salamov A."/>
            <person name="Henrissat B."/>
            <person name="Wiebenga A."/>
            <person name="De Vries R.P."/>
            <person name="Grigoriev I.V."/>
            <person name="Mortensen U.H."/>
            <person name="Andersen M.R."/>
            <person name="Baker S.E."/>
        </authorList>
    </citation>
    <scope>NUCLEOTIDE SEQUENCE [LARGE SCALE GENOMIC DNA]</scope>
    <source>
        <strain evidence="1 2">JOP 1030-1</strain>
    </source>
</reference>
<dbReference type="RefSeq" id="XP_025430476.1">
    <property type="nucleotide sequence ID" value="XM_025577436.1"/>
</dbReference>
<organism evidence="1 2">
    <name type="scientific">Aspergillus saccharolyticus JOP 1030-1</name>
    <dbReference type="NCBI Taxonomy" id="1450539"/>
    <lineage>
        <taxon>Eukaryota</taxon>
        <taxon>Fungi</taxon>
        <taxon>Dikarya</taxon>
        <taxon>Ascomycota</taxon>
        <taxon>Pezizomycotina</taxon>
        <taxon>Eurotiomycetes</taxon>
        <taxon>Eurotiomycetidae</taxon>
        <taxon>Eurotiales</taxon>
        <taxon>Aspergillaceae</taxon>
        <taxon>Aspergillus</taxon>
        <taxon>Aspergillus subgen. Circumdati</taxon>
    </lineage>
</organism>
<protein>
    <submittedName>
        <fullName evidence="1">Uncharacterized protein</fullName>
    </submittedName>
</protein>
<dbReference type="GeneID" id="37078665"/>
<dbReference type="Proteomes" id="UP000248349">
    <property type="component" value="Unassembled WGS sequence"/>
</dbReference>
<proteinExistence type="predicted"/>
<gene>
    <name evidence="1" type="ORF">BP01DRAFT_383672</name>
</gene>